<feature type="transmembrane region" description="Helical" evidence="18">
    <location>
        <begin position="93"/>
        <end position="117"/>
    </location>
</feature>
<dbReference type="InterPro" id="IPR018086">
    <property type="entry name" value="NADH_UbQ_OxRdtase_su1_CS"/>
</dbReference>
<dbReference type="NCBIfam" id="NF004537">
    <property type="entry name" value="PRK05888.1-3"/>
    <property type="match status" value="1"/>
</dbReference>
<comment type="subcellular location">
    <subcellularLocation>
        <location evidence="1">Membrane</location>
        <topology evidence="1">Multi-pass membrane protein</topology>
    </subcellularLocation>
</comment>
<evidence type="ECO:0000256" key="13">
    <source>
        <dbReference type="ARBA" id="ARBA00023004"/>
    </source>
</evidence>
<dbReference type="PROSITE" id="PS51379">
    <property type="entry name" value="4FE4S_FER_2"/>
    <property type="match status" value="2"/>
</dbReference>
<keyword evidence="8" id="KW-0677">Repeat</keyword>
<dbReference type="EMBL" id="JAVIJP010000012">
    <property type="protein sequence ID" value="KAL3646565.1"/>
    <property type="molecule type" value="Genomic_DNA"/>
</dbReference>
<dbReference type="HAMAP" id="MF_01351">
    <property type="entry name" value="NDH1_NuoI"/>
    <property type="match status" value="1"/>
</dbReference>
<evidence type="ECO:0000313" key="21">
    <source>
        <dbReference type="Proteomes" id="UP001632038"/>
    </source>
</evidence>
<evidence type="ECO:0000256" key="9">
    <source>
        <dbReference type="ARBA" id="ARBA00022857"/>
    </source>
</evidence>
<keyword evidence="7" id="KW-0479">Metal-binding</keyword>
<evidence type="ECO:0000256" key="3">
    <source>
        <dbReference type="ARBA" id="ARBA00022528"/>
    </source>
</evidence>
<evidence type="ECO:0000313" key="20">
    <source>
        <dbReference type="EMBL" id="KAL3646565.1"/>
    </source>
</evidence>
<proteinExistence type="inferred from homology"/>
<evidence type="ECO:0000256" key="6">
    <source>
        <dbReference type="ARBA" id="ARBA00022719"/>
    </source>
</evidence>
<evidence type="ECO:0000259" key="19">
    <source>
        <dbReference type="PROSITE" id="PS51379"/>
    </source>
</evidence>
<evidence type="ECO:0000256" key="18">
    <source>
        <dbReference type="SAM" id="Phobius"/>
    </source>
</evidence>
<evidence type="ECO:0000256" key="17">
    <source>
        <dbReference type="ARBA" id="ARBA00023136"/>
    </source>
</evidence>
<keyword evidence="15" id="KW-0520">NAD</keyword>
<keyword evidence="16" id="KW-0793">Thylakoid</keyword>
<evidence type="ECO:0000256" key="16">
    <source>
        <dbReference type="ARBA" id="ARBA00023078"/>
    </source>
</evidence>
<keyword evidence="9" id="KW-0521">NADP</keyword>
<dbReference type="InterPro" id="IPR017900">
    <property type="entry name" value="4Fe4S_Fe_S_CS"/>
</dbReference>
<comment type="caution">
    <text evidence="20">The sequence shown here is derived from an EMBL/GenBank/DDBJ whole genome shotgun (WGS) entry which is preliminary data.</text>
</comment>
<feature type="domain" description="4Fe-4S ferredoxin-type" evidence="19">
    <location>
        <begin position="283"/>
        <end position="312"/>
    </location>
</feature>
<dbReference type="NCBIfam" id="TIGR01971">
    <property type="entry name" value="NuoI"/>
    <property type="match status" value="1"/>
</dbReference>
<dbReference type="PANTHER" id="PTHR47275:SF1">
    <property type="entry name" value="NAD(P)H-QUINONE OXIDOREDUCTASE SUBUNIT I, CHLOROPLASTIC"/>
    <property type="match status" value="1"/>
</dbReference>
<evidence type="ECO:0000256" key="15">
    <source>
        <dbReference type="ARBA" id="ARBA00023027"/>
    </source>
</evidence>
<dbReference type="GO" id="GO:0051539">
    <property type="term" value="F:4 iron, 4 sulfur cluster binding"/>
    <property type="evidence" value="ECO:0007669"/>
    <property type="project" value="UniProtKB-KW"/>
</dbReference>
<dbReference type="FunFam" id="3.30.70.3270:FF:000006">
    <property type="entry name" value="NAD(P)H-quinone oxidoreductase subunit I, chloroplastic"/>
    <property type="match status" value="1"/>
</dbReference>
<reference evidence="21" key="1">
    <citation type="journal article" date="2024" name="IScience">
        <title>Strigolactones Initiate the Formation of Haustorium-like Structures in Castilleja.</title>
        <authorList>
            <person name="Buerger M."/>
            <person name="Peterson D."/>
            <person name="Chory J."/>
        </authorList>
    </citation>
    <scope>NUCLEOTIDE SEQUENCE [LARGE SCALE GENOMIC DNA]</scope>
</reference>
<dbReference type="PROSITE" id="PS00668">
    <property type="entry name" value="COMPLEX1_ND1_2"/>
    <property type="match status" value="1"/>
</dbReference>
<dbReference type="Proteomes" id="UP001632038">
    <property type="component" value="Unassembled WGS sequence"/>
</dbReference>
<dbReference type="InterPro" id="IPR010226">
    <property type="entry name" value="NADH_quinone_OxRdtase_chainI"/>
</dbReference>
<dbReference type="InterPro" id="IPR004497">
    <property type="entry name" value="NDHI"/>
</dbReference>
<feature type="domain" description="4Fe-4S ferredoxin-type" evidence="19">
    <location>
        <begin position="243"/>
        <end position="272"/>
    </location>
</feature>
<keyword evidence="21" id="KW-1185">Reference proteome</keyword>
<organism evidence="20 21">
    <name type="scientific">Castilleja foliolosa</name>
    <dbReference type="NCBI Taxonomy" id="1961234"/>
    <lineage>
        <taxon>Eukaryota</taxon>
        <taxon>Viridiplantae</taxon>
        <taxon>Streptophyta</taxon>
        <taxon>Embryophyta</taxon>
        <taxon>Tracheophyta</taxon>
        <taxon>Spermatophyta</taxon>
        <taxon>Magnoliopsida</taxon>
        <taxon>eudicotyledons</taxon>
        <taxon>Gunneridae</taxon>
        <taxon>Pentapetalae</taxon>
        <taxon>asterids</taxon>
        <taxon>lamiids</taxon>
        <taxon>Lamiales</taxon>
        <taxon>Orobanchaceae</taxon>
        <taxon>Pedicularideae</taxon>
        <taxon>Castillejinae</taxon>
        <taxon>Castilleja</taxon>
    </lineage>
</organism>
<dbReference type="GO" id="GO:0016020">
    <property type="term" value="C:membrane"/>
    <property type="evidence" value="ECO:0007669"/>
    <property type="project" value="UniProtKB-SubCell"/>
</dbReference>
<evidence type="ECO:0000256" key="11">
    <source>
        <dbReference type="ARBA" id="ARBA00022967"/>
    </source>
</evidence>
<keyword evidence="13" id="KW-0408">Iron</keyword>
<keyword evidence="5 18" id="KW-0812">Transmembrane</keyword>
<evidence type="ECO:0000256" key="5">
    <source>
        <dbReference type="ARBA" id="ARBA00022692"/>
    </source>
</evidence>
<evidence type="ECO:0000256" key="8">
    <source>
        <dbReference type="ARBA" id="ARBA00022737"/>
    </source>
</evidence>
<protein>
    <recommendedName>
        <fullName evidence="19">4Fe-4S ferredoxin-type domain-containing protein</fullName>
    </recommendedName>
</protein>
<dbReference type="GO" id="GO:0048038">
    <property type="term" value="F:quinone binding"/>
    <property type="evidence" value="ECO:0007669"/>
    <property type="project" value="UniProtKB-KW"/>
</dbReference>
<dbReference type="PANTHER" id="PTHR47275">
    <property type="entry name" value="NAD(P)H-QUINONE OXIDOREDUCTASE SUBUNIT I, CHLOROPLASTIC"/>
    <property type="match status" value="1"/>
</dbReference>
<keyword evidence="4" id="KW-0934">Plastid</keyword>
<dbReference type="Pfam" id="PF00146">
    <property type="entry name" value="NADHdh"/>
    <property type="match status" value="1"/>
</dbReference>
<dbReference type="NCBIfam" id="TIGR00403">
    <property type="entry name" value="ndhI"/>
    <property type="match status" value="1"/>
</dbReference>
<keyword evidence="17 18" id="KW-0472">Membrane</keyword>
<keyword evidence="3" id="KW-0150">Chloroplast</keyword>
<name>A0ABD3DWD8_9LAMI</name>
<evidence type="ECO:0000256" key="14">
    <source>
        <dbReference type="ARBA" id="ARBA00023014"/>
    </source>
</evidence>
<gene>
    <name evidence="20" type="ORF">CASFOL_009532</name>
</gene>
<dbReference type="Gene3D" id="3.30.70.3270">
    <property type="match status" value="1"/>
</dbReference>
<keyword evidence="14" id="KW-0411">Iron-sulfur</keyword>
<evidence type="ECO:0000256" key="7">
    <source>
        <dbReference type="ARBA" id="ARBA00022723"/>
    </source>
</evidence>
<dbReference type="AlphaFoldDB" id="A0ABD3DWD8"/>
<keyword evidence="2" id="KW-0004">4Fe-4S</keyword>
<feature type="transmembrane region" description="Helical" evidence="18">
    <location>
        <begin position="138"/>
        <end position="161"/>
    </location>
</feature>
<feature type="transmembrane region" description="Helical" evidence="18">
    <location>
        <begin position="6"/>
        <end position="26"/>
    </location>
</feature>
<accession>A0ABD3DWD8</accession>
<keyword evidence="11" id="KW-1278">Translocase</keyword>
<keyword evidence="12 18" id="KW-1133">Transmembrane helix</keyword>
<evidence type="ECO:0000256" key="1">
    <source>
        <dbReference type="ARBA" id="ARBA00004141"/>
    </source>
</evidence>
<dbReference type="PROSITE" id="PS00198">
    <property type="entry name" value="4FE4S_FER_1"/>
    <property type="match status" value="1"/>
</dbReference>
<evidence type="ECO:0000256" key="4">
    <source>
        <dbReference type="ARBA" id="ARBA00022640"/>
    </source>
</evidence>
<dbReference type="InterPro" id="IPR017896">
    <property type="entry name" value="4Fe4S_Fe-S-bd"/>
</dbReference>
<keyword evidence="6" id="KW-0874">Quinone</keyword>
<evidence type="ECO:0000256" key="10">
    <source>
        <dbReference type="ARBA" id="ARBA00022957"/>
    </source>
</evidence>
<dbReference type="GO" id="GO:0046872">
    <property type="term" value="F:metal ion binding"/>
    <property type="evidence" value="ECO:0007669"/>
    <property type="project" value="UniProtKB-KW"/>
</dbReference>
<dbReference type="Pfam" id="PF13187">
    <property type="entry name" value="Fer4_9"/>
    <property type="match status" value="1"/>
</dbReference>
<evidence type="ECO:0000256" key="2">
    <source>
        <dbReference type="ARBA" id="ARBA00022485"/>
    </source>
</evidence>
<evidence type="ECO:0000256" key="12">
    <source>
        <dbReference type="ARBA" id="ARBA00022989"/>
    </source>
</evidence>
<keyword evidence="10" id="KW-0618">Plastoquinone</keyword>
<dbReference type="SUPFAM" id="SSF54862">
    <property type="entry name" value="4Fe-4S ferredoxins"/>
    <property type="match status" value="1"/>
</dbReference>
<dbReference type="InterPro" id="IPR001694">
    <property type="entry name" value="NADH_UbQ_OxRdtase_su1/FPO"/>
</dbReference>
<sequence length="356" mass="40979">MSRVGPGGSLNAFFFILIGVISQRLARPTVDIVEAQSKYGFWGWNLWRQPIGFIVFLISSLAECERLPFDLPEAEEELVAGYQTEYSGIKFGLFYVASYLNLLVSSLFVTVLYFGGWNLSIPYIPITGLFDITKRSQVFRTIMGIFITLSKTYLFLFISIATRWTLPRLRMDQLLNLGWKFLLPISLDMFPMLTQFLNSGQQTIRAARYIGQGFMITLSHANRLPVTIQYPYEKLITSDRFRGRIHFEFDKCIACEVCVRVCPIDLPVVDWKLETDIRKKRLLNYSIDFGICIFCGNCVEYCPTNCLSMTEEYELSTYDRHELNYNQISLGRLPVSIIDDYTIRTISSNSPQIKNA</sequence>